<dbReference type="InterPro" id="IPR023214">
    <property type="entry name" value="HAD_sf"/>
</dbReference>
<dbReference type="EMBL" id="CP071182">
    <property type="protein sequence ID" value="QSO48222.1"/>
    <property type="molecule type" value="Genomic_DNA"/>
</dbReference>
<dbReference type="SFLD" id="SFLDS00003">
    <property type="entry name" value="Haloacid_Dehalogenase"/>
    <property type="match status" value="1"/>
</dbReference>
<gene>
    <name evidence="2" type="ORF">JZ786_04265</name>
</gene>
<protein>
    <submittedName>
        <fullName evidence="2">HAD family hydrolase</fullName>
    </submittedName>
</protein>
<dbReference type="SFLD" id="SFLDG01129">
    <property type="entry name" value="C1.5:_HAD__Beta-PGM__Phosphata"/>
    <property type="match status" value="1"/>
</dbReference>
<organism evidence="2 3">
    <name type="scientific">Alicyclobacillus mengziensis</name>
    <dbReference type="NCBI Taxonomy" id="2931921"/>
    <lineage>
        <taxon>Bacteria</taxon>
        <taxon>Bacillati</taxon>
        <taxon>Bacillota</taxon>
        <taxon>Bacilli</taxon>
        <taxon>Bacillales</taxon>
        <taxon>Alicyclobacillaceae</taxon>
        <taxon>Alicyclobacillus</taxon>
    </lineage>
</organism>
<dbReference type="InterPro" id="IPR051540">
    <property type="entry name" value="S-2-haloacid_dehalogenase"/>
</dbReference>
<dbReference type="AlphaFoldDB" id="A0A9X7W136"/>
<sequence length="245" mass="27649">MLRTLLFDLDGTLLPMDQDRFMHGYFHALLPEIAHLVNPGEIAGQILTATQQMVENEDPDVANIDAFKKFFFGTVDVKEEQIWPIFDTFYQGKFGELSGFTQPSPISREICRSALSKGYELVLATNPIFPDNAVRHRMNWAGIGEIPFKLVTTMEHMHFCKPSPKYYLEILDRIERTPDECMMIGNDVQEDGVAGKLGMETFLVRDFVIDRGLGHTDFTHEGSLEDVLAFVEGLPDLSSKAATRA</sequence>
<evidence type="ECO:0000313" key="3">
    <source>
        <dbReference type="Proteomes" id="UP000663505"/>
    </source>
</evidence>
<dbReference type="Pfam" id="PF00702">
    <property type="entry name" value="Hydrolase"/>
    <property type="match status" value="1"/>
</dbReference>
<reference evidence="2 3" key="1">
    <citation type="submission" date="2021-02" db="EMBL/GenBank/DDBJ databases">
        <title>Alicyclobacillus curvatus sp. nov. and Alicyclobacillus mengziensis sp. nov., two acidophilic bacteria isolated from acid mine drainage.</title>
        <authorList>
            <person name="Huang Y."/>
        </authorList>
    </citation>
    <scope>NUCLEOTIDE SEQUENCE [LARGE SCALE GENOMIC DNA]</scope>
    <source>
        <strain evidence="2 3">S30H14</strain>
    </source>
</reference>
<dbReference type="PANTHER" id="PTHR43316:SF3">
    <property type="entry name" value="HALOACID DEHALOGENASE, TYPE II (AFU_ORTHOLOGUE AFUA_2G07750)-RELATED"/>
    <property type="match status" value="1"/>
</dbReference>
<keyword evidence="1 2" id="KW-0378">Hydrolase</keyword>
<dbReference type="InterPro" id="IPR036412">
    <property type="entry name" value="HAD-like_sf"/>
</dbReference>
<dbReference type="RefSeq" id="WP_206657558.1">
    <property type="nucleotide sequence ID" value="NZ_CP071182.1"/>
</dbReference>
<keyword evidence="3" id="KW-1185">Reference proteome</keyword>
<proteinExistence type="predicted"/>
<dbReference type="SUPFAM" id="SSF56784">
    <property type="entry name" value="HAD-like"/>
    <property type="match status" value="1"/>
</dbReference>
<evidence type="ECO:0000256" key="1">
    <source>
        <dbReference type="ARBA" id="ARBA00022801"/>
    </source>
</evidence>
<name>A0A9X7W136_9BACL</name>
<dbReference type="KEGG" id="afx:JZ786_04265"/>
<dbReference type="GO" id="GO:0016787">
    <property type="term" value="F:hydrolase activity"/>
    <property type="evidence" value="ECO:0007669"/>
    <property type="project" value="UniProtKB-KW"/>
</dbReference>
<evidence type="ECO:0000313" key="2">
    <source>
        <dbReference type="EMBL" id="QSO48222.1"/>
    </source>
</evidence>
<dbReference type="Proteomes" id="UP000663505">
    <property type="component" value="Chromosome"/>
</dbReference>
<accession>A0A9X7W136</accession>
<dbReference type="PANTHER" id="PTHR43316">
    <property type="entry name" value="HYDROLASE, HALOACID DELAHOGENASE-RELATED"/>
    <property type="match status" value="1"/>
</dbReference>
<dbReference type="Gene3D" id="3.40.50.1000">
    <property type="entry name" value="HAD superfamily/HAD-like"/>
    <property type="match status" value="1"/>
</dbReference>